<evidence type="ECO:0000313" key="4">
    <source>
        <dbReference type="Proteomes" id="UP000186698"/>
    </source>
</evidence>
<dbReference type="PANTHER" id="PTHR20914:SF25">
    <property type="entry name" value="PHOSPHOLIPASE A2 INHIBITOR AND LY6_PLAUR DOMAIN-CONTAINING PROTEIN"/>
    <property type="match status" value="1"/>
</dbReference>
<reference evidence="5" key="1">
    <citation type="submission" date="2025-08" db="UniProtKB">
        <authorList>
            <consortium name="RefSeq"/>
        </authorList>
    </citation>
    <scope>IDENTIFICATION</scope>
    <source>
        <strain evidence="5">J_2021</strain>
        <tissue evidence="5">Erythrocytes</tissue>
    </source>
</reference>
<dbReference type="Proteomes" id="UP000186698">
    <property type="component" value="Chromosome 7L"/>
</dbReference>
<evidence type="ECO:0000313" key="5">
    <source>
        <dbReference type="RefSeq" id="XP_041425609.1"/>
    </source>
</evidence>
<accession>A0A1L8FNV8</accession>
<evidence type="ECO:0000256" key="1">
    <source>
        <dbReference type="ARBA" id="ARBA00004613"/>
    </source>
</evidence>
<dbReference type="GO" id="GO:0005576">
    <property type="term" value="C:extracellular region"/>
    <property type="evidence" value="ECO:0007669"/>
    <property type="project" value="UniProtKB-SubCell"/>
</dbReference>
<dbReference type="RefSeq" id="XP_041425609.1">
    <property type="nucleotide sequence ID" value="XM_041569675.1"/>
</dbReference>
<gene>
    <name evidence="5" type="primary">LOC108695927</name>
</gene>
<proteinExistence type="predicted"/>
<dbReference type="GeneID" id="108695927"/>
<dbReference type="CDD" id="cd00117">
    <property type="entry name" value="TFP"/>
    <property type="match status" value="1"/>
</dbReference>
<dbReference type="PANTHER" id="PTHR20914">
    <property type="entry name" value="LY6/PLAUR DOMAIN-CONTAINING PROTEIN 8"/>
    <property type="match status" value="1"/>
</dbReference>
<protein>
    <submittedName>
        <fullName evidence="5">Uncharacterized protein LOC108695927 isoform X1</fullName>
    </submittedName>
</protein>
<dbReference type="InterPro" id="IPR045860">
    <property type="entry name" value="Snake_toxin-like_sf"/>
</dbReference>
<feature type="domain" description="UPAR/Ly6" evidence="3">
    <location>
        <begin position="135"/>
        <end position="209"/>
    </location>
</feature>
<dbReference type="InterPro" id="IPR016054">
    <property type="entry name" value="LY6_UPA_recep-like"/>
</dbReference>
<keyword evidence="2" id="KW-0964">Secreted</keyword>
<feature type="domain" description="UPAR/Ly6" evidence="3">
    <location>
        <begin position="218"/>
        <end position="282"/>
    </location>
</feature>
<dbReference type="Pfam" id="PF00021">
    <property type="entry name" value="UPAR_LY6"/>
    <property type="match status" value="3"/>
</dbReference>
<comment type="subcellular location">
    <subcellularLocation>
        <location evidence="1">Secreted</location>
    </subcellularLocation>
</comment>
<keyword evidence="4" id="KW-1185">Reference proteome</keyword>
<dbReference type="Gene3D" id="2.10.60.10">
    <property type="entry name" value="CD59"/>
    <property type="match status" value="2"/>
</dbReference>
<evidence type="ECO:0000259" key="3">
    <source>
        <dbReference type="Pfam" id="PF00021"/>
    </source>
</evidence>
<evidence type="ECO:0000256" key="2">
    <source>
        <dbReference type="ARBA" id="ARBA00022525"/>
    </source>
</evidence>
<dbReference type="InterPro" id="IPR050918">
    <property type="entry name" value="CNF-like_PLA2_Inhibitor"/>
</dbReference>
<sequence>MISLYIVCLWGSLFLSNVPSVHPTAIPTAEPKFPRAETGLETDADKPFTCIKCIRMERDCRGPSVKCPLGTNFCVSQIVQKYDRRFYWSSYFVHKFCGFDVSSCTSQAIINQNDGFITRTSCCDFPDCNLPLVKNGLMCYDCSSHGCKQTIPCPEGTVCMTVLKKVGSTVKVLDKICGKKEQCDQSFSQLVRGKKETNFTTCCDTNYCSPEENIYRNGIMCPFCTKEGSMECTPIDYECMGTATNCYTYTAPGPKGRITRGCSSKHICVNPKNSLKTFDDGVGKIECTEKSLGTSH</sequence>
<dbReference type="AlphaFoldDB" id="A0A1L8FNV8"/>
<name>A0A1L8FNV8_XENLA</name>
<organism evidence="4 5">
    <name type="scientific">Xenopus laevis</name>
    <name type="common">African clawed frog</name>
    <dbReference type="NCBI Taxonomy" id="8355"/>
    <lineage>
        <taxon>Eukaryota</taxon>
        <taxon>Metazoa</taxon>
        <taxon>Chordata</taxon>
        <taxon>Craniata</taxon>
        <taxon>Vertebrata</taxon>
        <taxon>Euteleostomi</taxon>
        <taxon>Amphibia</taxon>
        <taxon>Batrachia</taxon>
        <taxon>Anura</taxon>
        <taxon>Pipoidea</taxon>
        <taxon>Pipidae</taxon>
        <taxon>Xenopodinae</taxon>
        <taxon>Xenopus</taxon>
        <taxon>Xenopus</taxon>
    </lineage>
</organism>
<dbReference type="PaxDb" id="8355-A0A1L8FNV8"/>
<feature type="domain" description="UPAR/Ly6" evidence="3">
    <location>
        <begin position="49"/>
        <end position="130"/>
    </location>
</feature>
<dbReference type="KEGG" id="xla:108695927"/>
<dbReference type="SUPFAM" id="SSF57302">
    <property type="entry name" value="Snake toxin-like"/>
    <property type="match status" value="3"/>
</dbReference>